<dbReference type="EMBL" id="DXBR01000062">
    <property type="protein sequence ID" value="HIZ39665.1"/>
    <property type="molecule type" value="Genomic_DNA"/>
</dbReference>
<feature type="signal peptide" evidence="1">
    <location>
        <begin position="1"/>
        <end position="33"/>
    </location>
</feature>
<name>A0A9D2J781_9FIRM</name>
<evidence type="ECO:0000313" key="2">
    <source>
        <dbReference type="EMBL" id="HIZ39665.1"/>
    </source>
</evidence>
<proteinExistence type="predicted"/>
<comment type="caution">
    <text evidence="2">The sequence shown here is derived from an EMBL/GenBank/DDBJ whole genome shotgun (WGS) entry which is preliminary data.</text>
</comment>
<feature type="chain" id="PRO_5038679514" description="DUF5626 domain-containing protein" evidence="1">
    <location>
        <begin position="34"/>
        <end position="154"/>
    </location>
</feature>
<reference evidence="2" key="1">
    <citation type="journal article" date="2021" name="PeerJ">
        <title>Extensive microbial diversity within the chicken gut microbiome revealed by metagenomics and culture.</title>
        <authorList>
            <person name="Gilroy R."/>
            <person name="Ravi A."/>
            <person name="Getino M."/>
            <person name="Pursley I."/>
            <person name="Horton D.L."/>
            <person name="Alikhan N.F."/>
            <person name="Baker D."/>
            <person name="Gharbi K."/>
            <person name="Hall N."/>
            <person name="Watson M."/>
            <person name="Adriaenssens E.M."/>
            <person name="Foster-Nyarko E."/>
            <person name="Jarju S."/>
            <person name="Secka A."/>
            <person name="Antonio M."/>
            <person name="Oren A."/>
            <person name="Chaudhuri R.R."/>
            <person name="La Ragione R."/>
            <person name="Hildebrand F."/>
            <person name="Pallen M.J."/>
        </authorList>
    </citation>
    <scope>NUCLEOTIDE SEQUENCE</scope>
    <source>
        <strain evidence="2">CHK179-28034</strain>
    </source>
</reference>
<evidence type="ECO:0000313" key="3">
    <source>
        <dbReference type="Proteomes" id="UP000824049"/>
    </source>
</evidence>
<gene>
    <name evidence="2" type="ORF">H9968_07045</name>
</gene>
<organism evidence="2 3">
    <name type="scientific">Candidatus Anaerobutyricum stercoris</name>
    <dbReference type="NCBI Taxonomy" id="2838457"/>
    <lineage>
        <taxon>Bacteria</taxon>
        <taxon>Bacillati</taxon>
        <taxon>Bacillota</taxon>
        <taxon>Clostridia</taxon>
        <taxon>Lachnospirales</taxon>
        <taxon>Lachnospiraceae</taxon>
        <taxon>Anaerobutyricum</taxon>
    </lineage>
</organism>
<protein>
    <recommendedName>
        <fullName evidence="4">DUF5626 domain-containing protein</fullName>
    </recommendedName>
</protein>
<sequence length="154" mass="17149">MKKMRNSTKRMRTYLLTAFLLAALILPSTAAFAAPRTGTYEKHFVGAGADSYRTVVIRKIKKNKVVFQIQYARSFPFRESATNKIVGRRKGNTVTFSYKEAGWGYSGTGVMKFKKNAVKIKTSGTPGSDYGFISTGGQTFKLNRVSSKKKFAAY</sequence>
<dbReference type="Proteomes" id="UP000824049">
    <property type="component" value="Unassembled WGS sequence"/>
</dbReference>
<accession>A0A9D2J781</accession>
<evidence type="ECO:0008006" key="4">
    <source>
        <dbReference type="Google" id="ProtNLM"/>
    </source>
</evidence>
<evidence type="ECO:0000256" key="1">
    <source>
        <dbReference type="SAM" id="SignalP"/>
    </source>
</evidence>
<reference evidence="2" key="2">
    <citation type="submission" date="2021-04" db="EMBL/GenBank/DDBJ databases">
        <authorList>
            <person name="Gilroy R."/>
        </authorList>
    </citation>
    <scope>NUCLEOTIDE SEQUENCE</scope>
    <source>
        <strain evidence="2">CHK179-28034</strain>
    </source>
</reference>
<dbReference type="AlphaFoldDB" id="A0A9D2J781"/>
<keyword evidence="1" id="KW-0732">Signal</keyword>